<evidence type="ECO:0000256" key="1">
    <source>
        <dbReference type="SAM" id="Phobius"/>
    </source>
</evidence>
<comment type="caution">
    <text evidence="2">The sequence shown here is derived from an EMBL/GenBank/DDBJ whole genome shotgun (WGS) entry which is preliminary data.</text>
</comment>
<dbReference type="EMBL" id="JACXVP010000012">
    <property type="protein sequence ID" value="KAG5571358.1"/>
    <property type="molecule type" value="Genomic_DNA"/>
</dbReference>
<feature type="transmembrane region" description="Helical" evidence="1">
    <location>
        <begin position="65"/>
        <end position="86"/>
    </location>
</feature>
<accession>A0A9J5W8N9</accession>
<organism evidence="2 3">
    <name type="scientific">Solanum commersonii</name>
    <name type="common">Commerson's wild potato</name>
    <name type="synonym">Commerson's nightshade</name>
    <dbReference type="NCBI Taxonomy" id="4109"/>
    <lineage>
        <taxon>Eukaryota</taxon>
        <taxon>Viridiplantae</taxon>
        <taxon>Streptophyta</taxon>
        <taxon>Embryophyta</taxon>
        <taxon>Tracheophyta</taxon>
        <taxon>Spermatophyta</taxon>
        <taxon>Magnoliopsida</taxon>
        <taxon>eudicotyledons</taxon>
        <taxon>Gunneridae</taxon>
        <taxon>Pentapetalae</taxon>
        <taxon>asterids</taxon>
        <taxon>lamiids</taxon>
        <taxon>Solanales</taxon>
        <taxon>Solanaceae</taxon>
        <taxon>Solanoideae</taxon>
        <taxon>Solaneae</taxon>
        <taxon>Solanum</taxon>
    </lineage>
</organism>
<gene>
    <name evidence="2" type="ORF">H5410_061124</name>
</gene>
<evidence type="ECO:0000313" key="3">
    <source>
        <dbReference type="Proteomes" id="UP000824120"/>
    </source>
</evidence>
<keyword evidence="1" id="KW-0812">Transmembrane</keyword>
<protein>
    <submittedName>
        <fullName evidence="2">Uncharacterized protein</fullName>
    </submittedName>
</protein>
<dbReference type="AlphaFoldDB" id="A0A9J5W8N9"/>
<keyword evidence="3" id="KW-1185">Reference proteome</keyword>
<feature type="transmembrane region" description="Helical" evidence="1">
    <location>
        <begin position="42"/>
        <end position="59"/>
    </location>
</feature>
<dbReference type="Proteomes" id="UP000824120">
    <property type="component" value="Chromosome 12"/>
</dbReference>
<keyword evidence="1" id="KW-1133">Transmembrane helix</keyword>
<sequence>GISDPPFGQFYYHFALAFSIFKFCNFRRYSIASRNRSTTRRLLLSIADLIFSFRVWHTGALGETGHSATCPMLSCSFLLISVHAFFRNPNTLKSRIYITIQKDVLNSATQDSIMNTHKKTQLTHARFNCALKDSSCDLPLPKNLKLNKGTQMPSHKE</sequence>
<feature type="transmembrane region" description="Helical" evidence="1">
    <location>
        <begin position="12"/>
        <end position="30"/>
    </location>
</feature>
<reference evidence="2 3" key="1">
    <citation type="submission" date="2020-09" db="EMBL/GenBank/DDBJ databases">
        <title>De no assembly of potato wild relative species, Solanum commersonii.</title>
        <authorList>
            <person name="Cho K."/>
        </authorList>
    </citation>
    <scope>NUCLEOTIDE SEQUENCE [LARGE SCALE GENOMIC DNA]</scope>
    <source>
        <strain evidence="2">LZ3.2</strain>
        <tissue evidence="2">Leaf</tissue>
    </source>
</reference>
<proteinExistence type="predicted"/>
<evidence type="ECO:0000313" key="2">
    <source>
        <dbReference type="EMBL" id="KAG5571358.1"/>
    </source>
</evidence>
<keyword evidence="1" id="KW-0472">Membrane</keyword>
<name>A0A9J5W8N9_SOLCO</name>
<feature type="non-terminal residue" evidence="2">
    <location>
        <position position="157"/>
    </location>
</feature>